<dbReference type="EMBL" id="KN837637">
    <property type="protein sequence ID" value="KIJ23561.1"/>
    <property type="molecule type" value="Genomic_DNA"/>
</dbReference>
<evidence type="ECO:0000259" key="1">
    <source>
        <dbReference type="Pfam" id="PF26138"/>
    </source>
</evidence>
<feature type="domain" description="DUF8040" evidence="1">
    <location>
        <begin position="3"/>
        <end position="60"/>
    </location>
</feature>
<proteinExistence type="predicted"/>
<reference evidence="2 3" key="1">
    <citation type="submission" date="2014-06" db="EMBL/GenBank/DDBJ databases">
        <title>Evolutionary Origins and Diversification of the Mycorrhizal Mutualists.</title>
        <authorList>
            <consortium name="DOE Joint Genome Institute"/>
            <consortium name="Mycorrhizal Genomics Consortium"/>
            <person name="Kohler A."/>
            <person name="Kuo A."/>
            <person name="Nagy L.G."/>
            <person name="Floudas D."/>
            <person name="Copeland A."/>
            <person name="Barry K.W."/>
            <person name="Cichocki N."/>
            <person name="Veneault-Fourrey C."/>
            <person name="LaButti K."/>
            <person name="Lindquist E.A."/>
            <person name="Lipzen A."/>
            <person name="Lundell T."/>
            <person name="Morin E."/>
            <person name="Murat C."/>
            <person name="Riley R."/>
            <person name="Ohm R."/>
            <person name="Sun H."/>
            <person name="Tunlid A."/>
            <person name="Henrissat B."/>
            <person name="Grigoriev I.V."/>
            <person name="Hibbett D.S."/>
            <person name="Martin F."/>
        </authorList>
    </citation>
    <scope>NUCLEOTIDE SEQUENCE [LARGE SCALE GENOMIC DNA]</scope>
    <source>
        <strain evidence="2 3">SS14</strain>
    </source>
</reference>
<feature type="non-terminal residue" evidence="2">
    <location>
        <position position="60"/>
    </location>
</feature>
<evidence type="ECO:0000313" key="2">
    <source>
        <dbReference type="EMBL" id="KIJ23561.1"/>
    </source>
</evidence>
<protein>
    <recommendedName>
        <fullName evidence="1">DUF8040 domain-containing protein</fullName>
    </recommendedName>
</protein>
<sequence>HDSILTGTGWLKELLHGNINRMRNHFGMRKHVFRKLVSVLEEKGGLCHTRHITTSEQVAI</sequence>
<keyword evidence="3" id="KW-1185">Reference proteome</keyword>
<dbReference type="AlphaFoldDB" id="A0A0C9UDN9"/>
<gene>
    <name evidence="2" type="ORF">M422DRAFT_146426</name>
</gene>
<dbReference type="InterPro" id="IPR058353">
    <property type="entry name" value="DUF8040"/>
</dbReference>
<accession>A0A0C9UDN9</accession>
<dbReference type="Proteomes" id="UP000054279">
    <property type="component" value="Unassembled WGS sequence"/>
</dbReference>
<feature type="non-terminal residue" evidence="2">
    <location>
        <position position="1"/>
    </location>
</feature>
<organism evidence="2 3">
    <name type="scientific">Sphaerobolus stellatus (strain SS14)</name>
    <dbReference type="NCBI Taxonomy" id="990650"/>
    <lineage>
        <taxon>Eukaryota</taxon>
        <taxon>Fungi</taxon>
        <taxon>Dikarya</taxon>
        <taxon>Basidiomycota</taxon>
        <taxon>Agaricomycotina</taxon>
        <taxon>Agaricomycetes</taxon>
        <taxon>Phallomycetidae</taxon>
        <taxon>Geastrales</taxon>
        <taxon>Sphaerobolaceae</taxon>
        <taxon>Sphaerobolus</taxon>
    </lineage>
</organism>
<dbReference type="OrthoDB" id="2430314at2759"/>
<dbReference type="HOGENOM" id="CLU_171507_1_1_1"/>
<dbReference type="Pfam" id="PF26138">
    <property type="entry name" value="DUF8040"/>
    <property type="match status" value="1"/>
</dbReference>
<evidence type="ECO:0000313" key="3">
    <source>
        <dbReference type="Proteomes" id="UP000054279"/>
    </source>
</evidence>
<name>A0A0C9UDN9_SPHS4</name>